<evidence type="ECO:0000256" key="1">
    <source>
        <dbReference type="ARBA" id="ARBA00023015"/>
    </source>
</evidence>
<protein>
    <submittedName>
        <fullName evidence="7">AcrR family transcriptional regulator</fullName>
    </submittedName>
</protein>
<keyword evidence="8" id="KW-1185">Reference proteome</keyword>
<dbReference type="InterPro" id="IPR036271">
    <property type="entry name" value="Tet_transcr_reg_TetR-rel_C_sf"/>
</dbReference>
<feature type="domain" description="HTH tetR-type" evidence="6">
    <location>
        <begin position="20"/>
        <end position="80"/>
    </location>
</feature>
<dbReference type="PANTHER" id="PTHR30055">
    <property type="entry name" value="HTH-TYPE TRANSCRIPTIONAL REGULATOR RUTR"/>
    <property type="match status" value="1"/>
</dbReference>
<sequence>MADTEELQSKKPGKRKARAMETKRKLLESAMSLFKEKGFDAVTVEEIAQRAGTAKGSFYTYFATKSDIIVEEFWDIDAYYRKYSRNLKRCATASEKLTSFTRAQTRFIRDKVGVDMLKILYANQTSTYGDNKIIIDESRFWFALITDIIAEGQENGEFRTDLPAEQMARWFNRTMRGNFLDWCISSGENFDLVEEAVSYCDNFITAALQKNTRS</sequence>
<evidence type="ECO:0000256" key="2">
    <source>
        <dbReference type="ARBA" id="ARBA00023125"/>
    </source>
</evidence>
<dbReference type="InterPro" id="IPR050109">
    <property type="entry name" value="HTH-type_TetR-like_transc_reg"/>
</dbReference>
<dbReference type="RefSeq" id="WP_184747810.1">
    <property type="nucleotide sequence ID" value="NZ_JACHGJ010000007.1"/>
</dbReference>
<dbReference type="Gene3D" id="1.10.10.60">
    <property type="entry name" value="Homeodomain-like"/>
    <property type="match status" value="1"/>
</dbReference>
<name>A0A841REZ4_9SPIO</name>
<dbReference type="Pfam" id="PF08359">
    <property type="entry name" value="TetR_C_4"/>
    <property type="match status" value="1"/>
</dbReference>
<dbReference type="AlphaFoldDB" id="A0A841REZ4"/>
<dbReference type="SUPFAM" id="SSF46689">
    <property type="entry name" value="Homeodomain-like"/>
    <property type="match status" value="1"/>
</dbReference>
<dbReference type="InterPro" id="IPR013570">
    <property type="entry name" value="Tscrpt_reg_YsiA_C"/>
</dbReference>
<gene>
    <name evidence="7" type="ORF">HNR50_003250</name>
</gene>
<organism evidence="7 8">
    <name type="scientific">Spirochaeta isovalerica</name>
    <dbReference type="NCBI Taxonomy" id="150"/>
    <lineage>
        <taxon>Bacteria</taxon>
        <taxon>Pseudomonadati</taxon>
        <taxon>Spirochaetota</taxon>
        <taxon>Spirochaetia</taxon>
        <taxon>Spirochaetales</taxon>
        <taxon>Spirochaetaceae</taxon>
        <taxon>Spirochaeta</taxon>
    </lineage>
</organism>
<keyword evidence="2 4" id="KW-0238">DNA-binding</keyword>
<proteinExistence type="predicted"/>
<reference evidence="7 8" key="1">
    <citation type="submission" date="2020-08" db="EMBL/GenBank/DDBJ databases">
        <title>Genomic Encyclopedia of Type Strains, Phase IV (KMG-IV): sequencing the most valuable type-strain genomes for metagenomic binning, comparative biology and taxonomic classification.</title>
        <authorList>
            <person name="Goeker M."/>
        </authorList>
    </citation>
    <scope>NUCLEOTIDE SEQUENCE [LARGE SCALE GENOMIC DNA]</scope>
    <source>
        <strain evidence="7 8">DSM 2461</strain>
    </source>
</reference>
<evidence type="ECO:0000259" key="6">
    <source>
        <dbReference type="PROSITE" id="PS50977"/>
    </source>
</evidence>
<evidence type="ECO:0000256" key="4">
    <source>
        <dbReference type="PROSITE-ProRule" id="PRU00335"/>
    </source>
</evidence>
<dbReference type="InterPro" id="IPR009057">
    <property type="entry name" value="Homeodomain-like_sf"/>
</dbReference>
<keyword evidence="1" id="KW-0805">Transcription regulation</keyword>
<evidence type="ECO:0000313" key="8">
    <source>
        <dbReference type="Proteomes" id="UP000587760"/>
    </source>
</evidence>
<dbReference type="SUPFAM" id="SSF48498">
    <property type="entry name" value="Tetracyclin repressor-like, C-terminal domain"/>
    <property type="match status" value="1"/>
</dbReference>
<accession>A0A841REZ4</accession>
<dbReference type="GO" id="GO:0003700">
    <property type="term" value="F:DNA-binding transcription factor activity"/>
    <property type="evidence" value="ECO:0007669"/>
    <property type="project" value="TreeGrafter"/>
</dbReference>
<evidence type="ECO:0000256" key="5">
    <source>
        <dbReference type="SAM" id="MobiDB-lite"/>
    </source>
</evidence>
<dbReference type="PRINTS" id="PR00455">
    <property type="entry name" value="HTHTETR"/>
</dbReference>
<evidence type="ECO:0000313" key="7">
    <source>
        <dbReference type="EMBL" id="MBB6481570.1"/>
    </source>
</evidence>
<dbReference type="InterPro" id="IPR001647">
    <property type="entry name" value="HTH_TetR"/>
</dbReference>
<dbReference type="PANTHER" id="PTHR30055:SF234">
    <property type="entry name" value="HTH-TYPE TRANSCRIPTIONAL REGULATOR BETI"/>
    <property type="match status" value="1"/>
</dbReference>
<evidence type="ECO:0000256" key="3">
    <source>
        <dbReference type="ARBA" id="ARBA00023163"/>
    </source>
</evidence>
<comment type="caution">
    <text evidence="7">The sequence shown here is derived from an EMBL/GenBank/DDBJ whole genome shotgun (WGS) entry which is preliminary data.</text>
</comment>
<dbReference type="EMBL" id="JACHGJ010000007">
    <property type="protein sequence ID" value="MBB6481570.1"/>
    <property type="molecule type" value="Genomic_DNA"/>
</dbReference>
<dbReference type="Proteomes" id="UP000587760">
    <property type="component" value="Unassembled WGS sequence"/>
</dbReference>
<keyword evidence="3" id="KW-0804">Transcription</keyword>
<dbReference type="Pfam" id="PF00440">
    <property type="entry name" value="TetR_N"/>
    <property type="match status" value="1"/>
</dbReference>
<dbReference type="GO" id="GO:0000976">
    <property type="term" value="F:transcription cis-regulatory region binding"/>
    <property type="evidence" value="ECO:0007669"/>
    <property type="project" value="TreeGrafter"/>
</dbReference>
<dbReference type="PROSITE" id="PS50977">
    <property type="entry name" value="HTH_TETR_2"/>
    <property type="match status" value="1"/>
</dbReference>
<dbReference type="Gene3D" id="1.10.357.10">
    <property type="entry name" value="Tetracycline Repressor, domain 2"/>
    <property type="match status" value="1"/>
</dbReference>
<feature type="region of interest" description="Disordered" evidence="5">
    <location>
        <begin position="1"/>
        <end position="20"/>
    </location>
</feature>
<feature type="DNA-binding region" description="H-T-H motif" evidence="4">
    <location>
        <begin position="43"/>
        <end position="62"/>
    </location>
</feature>